<dbReference type="Proteomes" id="UP001732700">
    <property type="component" value="Unassembled WGS sequence"/>
</dbReference>
<keyword evidence="2" id="KW-1185">Reference proteome</keyword>
<evidence type="ECO:0000313" key="1">
    <source>
        <dbReference type="EnsemblPlants" id="AVESA.00010b.r2.UnG1401930.1.CDS"/>
    </source>
</evidence>
<proteinExistence type="predicted"/>
<name>A0ACD6AKL8_AVESA</name>
<dbReference type="EnsemblPlants" id="AVESA.00010b.r2.UnG1401930.1">
    <property type="protein sequence ID" value="AVESA.00010b.r2.UnG1401930.1.CDS"/>
    <property type="gene ID" value="AVESA.00010b.r2.UnG1401930"/>
</dbReference>
<accession>A0ACD6AKL8</accession>
<evidence type="ECO:0000313" key="2">
    <source>
        <dbReference type="Proteomes" id="UP001732700"/>
    </source>
</evidence>
<organism evidence="1 2">
    <name type="scientific">Avena sativa</name>
    <name type="common">Oat</name>
    <dbReference type="NCBI Taxonomy" id="4498"/>
    <lineage>
        <taxon>Eukaryota</taxon>
        <taxon>Viridiplantae</taxon>
        <taxon>Streptophyta</taxon>
        <taxon>Embryophyta</taxon>
        <taxon>Tracheophyta</taxon>
        <taxon>Spermatophyta</taxon>
        <taxon>Magnoliopsida</taxon>
        <taxon>Liliopsida</taxon>
        <taxon>Poales</taxon>
        <taxon>Poaceae</taxon>
        <taxon>BOP clade</taxon>
        <taxon>Pooideae</taxon>
        <taxon>Poodae</taxon>
        <taxon>Poeae</taxon>
        <taxon>Poeae Chloroplast Group 1 (Aveneae type)</taxon>
        <taxon>Aveninae</taxon>
        <taxon>Avena</taxon>
    </lineage>
</organism>
<reference evidence="1" key="1">
    <citation type="submission" date="2025-09" db="UniProtKB">
        <authorList>
            <consortium name="EnsemblPlants"/>
        </authorList>
    </citation>
    <scope>IDENTIFICATION</scope>
</reference>
<protein>
    <submittedName>
        <fullName evidence="1">Uncharacterized protein</fullName>
    </submittedName>
</protein>
<sequence>MSPLVDDFLGGKSGLLVAMGPTGSGKTHTVFGTARNPGIVPLTLQKIFSLTDESDGGTEPTRSFCLSMFEILCEGKAERIVDLLSDAADLVLQQSAIIKGLKEVDISNSMDAESLVSRGMLKRSTAATNANSESSRSQCIITLRAIHKNNDLQSEHPLGGSVLTIADLAGAERKKSTGNMGSRLLGSNFINNTSMVFGNCLRALLDHQKNQKKTLEKHFKNSMLTRYLRDYLEGRKKMTLILNVKPGDDDYSDTSCLLRQASPYMKIRYTNLDDSSDLAPQKRSSGSLICQENKKKRKVQKPEVLTAEGKDSVDKSDDTKLSERDDFLNSELRRVSRSEEIMKNLFRALWAYSKQKLLESESTAKSLRELISEKDIQIIELKKELNNLKSCSHEKFPVAEYTPVERNDAVSLGHAALSSASQSNQTHLGSSDVTADDFNLGTEFVVEEVLEELFPSYDCERSSANCEMEGKSVDCDISVTNSVDEQELNLRHLKTDESCTADAFGPECNVEKENIEIMVHVDDKEFDNSESFSEQTFAHDGGVTHGTSHLDYPSDQSLTELHTLPCTKSERASLSPHGCGKKAPMEQSEEELSSNIEVEDVQHDVDIKEMKDHDCPSSSQEASSDTEAASSSQALVESQGMGAGDKNPEELESVSGRCEPTVGKTISEHDIVGGQRPDKVNDHASPQTKASTAPTKGCRQAAEATADVKENCPAEGIAADTKENRQAGGGIATDDKREEEGLCASKPKQKTKKSTRRLLPMSAMMLKDFTGPHIDAVTDTKRAAADGGAVRSSSGEAAAGRSEKLIRLLKARPATKHY</sequence>